<feature type="region of interest" description="Disordered" evidence="2">
    <location>
        <begin position="1260"/>
        <end position="1298"/>
    </location>
</feature>
<proteinExistence type="predicted"/>
<reference evidence="4" key="3">
    <citation type="submission" date="2025-08" db="UniProtKB">
        <authorList>
            <consortium name="Ensembl"/>
        </authorList>
    </citation>
    <scope>IDENTIFICATION</scope>
    <source>
        <strain evidence="4">HNI</strain>
    </source>
</reference>
<feature type="region of interest" description="Disordered" evidence="2">
    <location>
        <begin position="75"/>
        <end position="114"/>
    </location>
</feature>
<dbReference type="GO" id="GO:0008608">
    <property type="term" value="P:attachment of spindle microtubules to kinetochore"/>
    <property type="evidence" value="ECO:0007669"/>
    <property type="project" value="InterPro"/>
</dbReference>
<dbReference type="Pfam" id="PF19221">
    <property type="entry name" value="MELT"/>
    <property type="match status" value="14"/>
</dbReference>
<organism evidence="4 5">
    <name type="scientific">Oryzias latipes</name>
    <name type="common">Japanese rice fish</name>
    <name type="synonym">Japanese killifish</name>
    <dbReference type="NCBI Taxonomy" id="8090"/>
    <lineage>
        <taxon>Eukaryota</taxon>
        <taxon>Metazoa</taxon>
        <taxon>Chordata</taxon>
        <taxon>Craniata</taxon>
        <taxon>Vertebrata</taxon>
        <taxon>Euteleostomi</taxon>
        <taxon>Actinopterygii</taxon>
        <taxon>Neopterygii</taxon>
        <taxon>Teleostei</taxon>
        <taxon>Neoteleostei</taxon>
        <taxon>Acanthomorphata</taxon>
        <taxon>Ovalentaria</taxon>
        <taxon>Atherinomorphae</taxon>
        <taxon>Beloniformes</taxon>
        <taxon>Adrianichthyidae</taxon>
        <taxon>Oryziinae</taxon>
        <taxon>Oryzias</taxon>
    </lineage>
</organism>
<evidence type="ECO:0000313" key="5">
    <source>
        <dbReference type="Proteomes" id="UP000265180"/>
    </source>
</evidence>
<feature type="compositionally biased region" description="Polar residues" evidence="2">
    <location>
        <begin position="1092"/>
        <end position="1107"/>
    </location>
</feature>
<dbReference type="Ensembl" id="ENSORLT00020024119.1">
    <property type="protein sequence ID" value="ENSORLP00020015938.1"/>
    <property type="gene ID" value="ENSORLG00020016976.1"/>
</dbReference>
<evidence type="ECO:0000256" key="2">
    <source>
        <dbReference type="SAM" id="MobiDB-lite"/>
    </source>
</evidence>
<keyword evidence="1" id="KW-0175">Coiled coil</keyword>
<dbReference type="Pfam" id="PF18210">
    <property type="entry name" value="Knl1_RWD_C"/>
    <property type="match status" value="1"/>
</dbReference>
<feature type="compositionally biased region" description="Basic and acidic residues" evidence="2">
    <location>
        <begin position="1285"/>
        <end position="1294"/>
    </location>
</feature>
<dbReference type="InterPro" id="IPR043651">
    <property type="entry name" value="KNL1_MELT_rpt"/>
</dbReference>
<reference evidence="4 5" key="2">
    <citation type="submission" date="2017-04" db="EMBL/GenBank/DDBJ databases">
        <title>CpG methylation of centromeres and impact of large insertions on vertebrate speciation.</title>
        <authorList>
            <person name="Ichikawa K."/>
            <person name="Yoshimura J."/>
            <person name="Morishita S."/>
        </authorList>
    </citation>
    <scope>NUCLEOTIDE SEQUENCE</scope>
    <source>
        <strain evidence="4 5">HNI</strain>
    </source>
</reference>
<feature type="region of interest" description="Disordered" evidence="2">
    <location>
        <begin position="238"/>
        <end position="283"/>
    </location>
</feature>
<feature type="compositionally biased region" description="Acidic residues" evidence="2">
    <location>
        <begin position="274"/>
        <end position="283"/>
    </location>
</feature>
<evidence type="ECO:0000256" key="1">
    <source>
        <dbReference type="SAM" id="Coils"/>
    </source>
</evidence>
<feature type="compositionally biased region" description="Basic and acidic residues" evidence="2">
    <location>
        <begin position="316"/>
        <end position="326"/>
    </location>
</feature>
<feature type="compositionally biased region" description="Polar residues" evidence="2">
    <location>
        <begin position="328"/>
        <end position="356"/>
    </location>
</feature>
<feature type="compositionally biased region" description="Polar residues" evidence="2">
    <location>
        <begin position="1450"/>
        <end position="1462"/>
    </location>
</feature>
<feature type="coiled-coil region" evidence="1">
    <location>
        <begin position="1640"/>
        <end position="1716"/>
    </location>
</feature>
<dbReference type="PANTHER" id="PTHR16520:SF3">
    <property type="entry name" value="KINETOCHORE SCAFFOLD 1"/>
    <property type="match status" value="1"/>
</dbReference>
<dbReference type="InterPro" id="IPR037388">
    <property type="entry name" value="Blinkin"/>
</dbReference>
<dbReference type="InterPro" id="IPR040850">
    <property type="entry name" value="Knl1_RWD_C"/>
</dbReference>
<accession>A0A3P9L5I4</accession>
<feature type="compositionally biased region" description="Polar residues" evidence="2">
    <location>
        <begin position="1198"/>
        <end position="1208"/>
    </location>
</feature>
<name>A0A3P9L5I4_ORYLA</name>
<dbReference type="PANTHER" id="PTHR16520">
    <property type="entry name" value="KINETOCHORE SCAFFOLD 1"/>
    <property type="match status" value="1"/>
</dbReference>
<reference evidence="4" key="4">
    <citation type="submission" date="2025-09" db="UniProtKB">
        <authorList>
            <consortium name="Ensembl"/>
        </authorList>
    </citation>
    <scope>IDENTIFICATION</scope>
    <source>
        <strain evidence="4">HNI</strain>
    </source>
</reference>
<dbReference type="GO" id="GO:0051301">
    <property type="term" value="P:cell division"/>
    <property type="evidence" value="ECO:0007669"/>
    <property type="project" value="InterPro"/>
</dbReference>
<protein>
    <recommendedName>
        <fullName evidence="3">Knl1 C-terminal RWD domain-containing protein</fullName>
    </recommendedName>
</protein>
<feature type="region of interest" description="Disordered" evidence="2">
    <location>
        <begin position="316"/>
        <end position="356"/>
    </location>
</feature>
<dbReference type="CDD" id="cd22817">
    <property type="entry name" value="DRWD-N_Knl1"/>
    <property type="match status" value="1"/>
</dbReference>
<feature type="region of interest" description="Disordered" evidence="2">
    <location>
        <begin position="1440"/>
        <end position="1464"/>
    </location>
</feature>
<feature type="domain" description="Knl1 C-terminal RWD" evidence="3">
    <location>
        <begin position="1686"/>
        <end position="1837"/>
    </location>
</feature>
<dbReference type="Proteomes" id="UP000265180">
    <property type="component" value="Chromosome 24"/>
</dbReference>
<feature type="region of interest" description="Disordered" evidence="2">
    <location>
        <begin position="1327"/>
        <end position="1355"/>
    </location>
</feature>
<feature type="region of interest" description="Disordered" evidence="2">
    <location>
        <begin position="1197"/>
        <end position="1223"/>
    </location>
</feature>
<evidence type="ECO:0000313" key="4">
    <source>
        <dbReference type="Ensembl" id="ENSORLP00020015938.1"/>
    </source>
</evidence>
<reference key="1">
    <citation type="journal article" date="2007" name="Nature">
        <title>The medaka draft genome and insights into vertebrate genome evolution.</title>
        <authorList>
            <person name="Kasahara M."/>
            <person name="Naruse K."/>
            <person name="Sasaki S."/>
            <person name="Nakatani Y."/>
            <person name="Qu W."/>
            <person name="Ahsan B."/>
            <person name="Yamada T."/>
            <person name="Nagayasu Y."/>
            <person name="Doi K."/>
            <person name="Kasai Y."/>
            <person name="Jindo T."/>
            <person name="Kobayashi D."/>
            <person name="Shimada A."/>
            <person name="Toyoda A."/>
            <person name="Kuroki Y."/>
            <person name="Fujiyama A."/>
            <person name="Sasaki T."/>
            <person name="Shimizu A."/>
            <person name="Asakawa S."/>
            <person name="Shimizu N."/>
            <person name="Hashimoto S."/>
            <person name="Yang J."/>
            <person name="Lee Y."/>
            <person name="Matsushima K."/>
            <person name="Sugano S."/>
            <person name="Sakaizumi M."/>
            <person name="Narita T."/>
            <person name="Ohishi K."/>
            <person name="Haga S."/>
            <person name="Ohta F."/>
            <person name="Nomoto H."/>
            <person name="Nogata K."/>
            <person name="Morishita T."/>
            <person name="Endo T."/>
            <person name="Shin-I T."/>
            <person name="Takeda H."/>
            <person name="Morishita S."/>
            <person name="Kohara Y."/>
        </authorList>
    </citation>
    <scope>NUCLEOTIDE SEQUENCE [LARGE SCALE GENOMIC DNA]</scope>
    <source>
        <strain>Hd-rR</strain>
    </source>
</reference>
<dbReference type="GO" id="GO:0034501">
    <property type="term" value="P:protein localization to kinetochore"/>
    <property type="evidence" value="ECO:0007669"/>
    <property type="project" value="InterPro"/>
</dbReference>
<sequence length="1935" mass="212166">MDMTHSHTINIGGDADLLGETYMSEKSVEAGLPDLSVNMTSRSTDLSGQKGSFSAIVNSLDPGFEDFLASLSQPTSSSGGTAFAGPLRKSSGTVAGPSKTQRVEAVKENQQPGLEKATKKISKGFGGSMACLDVDMSVDEFQAEPQRGHSLGVADKDDLFQCLFPTLDMFAEKGASLQPSRTSDPRGMNSAGPLQPNPSVSSVAKGEKTVPLPVENDFMDITRSHTVDASSGFSAKILTGSSDPSPKKVQSKSSDPSLCIREGSWSMNRSSTEPGEDDPEGDVSMEMTEVQTGRIEGLSDSQDPLQFLISSREEVFPLSRSQDKADTASGQENIRGSSSSQGVETSLKPSIKSSQRCQTRFGLNNEEKTVQFTADDDCMDITQSFTAKINCKSSPQLFSNVDLNRHDDKTVMVTRTDAAMDVTESHTVNTASGFQPTYLKNIEALPSNGEKTVRFTANDAGMDVTKSHTVNISSGFQPTYLKNIEALPSNGEKTVRSTANDAGMDVTKSHTVNTASGFQPTYLKNIEALPSNGEKTVRFTANDAGMDLTKSHTVNISSGFQPTYLKNIETLPSNGEKTVRSTANDAGMDVTKSHTVNTASGFQPTYLKNIEALPSNGEKTVRFTANGAGMDVTKSHTVNISSGFQPTYLKNIEALPSNGEKTVRFTANGAGMDVTKSHTVNISSGFQPTYLKNIEALPFNGEKTVRFTANDAGMDVTKSHTVNISSGFQPTYLKNIEALPSNGEKTVRFTANDAGMDVTKSHTVNISSGFQPTYLKNIEALPSNGEKTLRFSANDAGMDVTKSHTVNIDADLRLVQLQGVGSLPTNTDETQMYEIKESAMDVTKGHAINIAANLKVFSQPALDVFAEEKPIRSTTINEAVNVMQSCTQVIPANFEQKFHQTKDVSPSKEDKTVRFTLSDATMDVTKCHTVYIDADLDAIQQPDVDFLHIKEKPVSFTADNTTMDVTKNRGVLIATDIHVIPSPAHFDKTESFRSITTDEAINGTKSCTANIFPPLEPLSVQSMDALLTSGKKTPSRDTAMDKTQTLSANIDSNLVLQPDTALSLHSWKPDLGLEESNKSMSRASVPVDHQKTNTMNPLETLEPNSRPSDQKPEPLPDITTPNCPQIFEGLDICGDQTYSIEGTNSAEIQTRDHKVSSENKEMLRSCNTKISNSPDRITSGQAELMKEPEPASLGSIASLEQESPSVDQHGTKSRRSRRKSLADLQTKVRRLSHLINAAPDVVAMEMCTAPLPQTDQDVYKNASDKTASAPASDEQLQVASNPEAKAQDLCHQEGEQPVATATADATPFKCKTKQLISRLSVGGFKPKLPHRRCPEDPNKVVSAGEATKSTSELNNPEEEISNIYDEELDSCEDMSEILDTRSPARITEERSPPGEVLADPLENDVFMVEQPGQKRPLMENPDEREDEKRLKVSSEWELMSEVGEQDVSRTRTATQTSDSSSRCEAAFDSTIKNSLFESQLEDSSSDAQRKLEDGTITVSEFLKLFNIDFVIHNPRQSVLPSRLLSEAEATTMDCLKNRHISRPKQKVYEADVQNLSQEVQRLQGRMWDLQKPLSRVNAALWQEIRLLSEKELKAFGAQLKARCNLYRKQSKVQSHHMKEVLYTNLMSAHLEEQQTLRGRLEQADQMIRSLDGCIAELEAELAEVEDAGSEDKPSLKSLQEAVEKVTKALADGERQQAELETQKQQNLNQVKKLKEETGKLQTHMDTLDTVNEWRLKEHSQNASLYSFLHDTVFLQLVFPDSDGSGPEAAAEQRLTDIVFSLELDGERSHDHARLVHTLVSQFVAGESAWVEKYPTRGDVPKLLHDVSLVVSRCRLLGEELRLLKMWGAMRLHILSLTCTDTRVHLVFSSLKAFLKFKVAFSVSVAGPVYHLEVESFQSIIGETTIQQIQDVVASFTPSRNLLTKICRKIHQTLLC</sequence>
<feature type="region of interest" description="Disordered" evidence="2">
    <location>
        <begin position="1076"/>
        <end position="1119"/>
    </location>
</feature>
<feature type="region of interest" description="Disordered" evidence="2">
    <location>
        <begin position="175"/>
        <end position="205"/>
    </location>
</feature>
<evidence type="ECO:0000259" key="3">
    <source>
        <dbReference type="Pfam" id="PF18210"/>
    </source>
</evidence>